<dbReference type="GO" id="GO:0017119">
    <property type="term" value="C:Golgi transport complex"/>
    <property type="evidence" value="ECO:0007669"/>
    <property type="project" value="TreeGrafter"/>
</dbReference>
<sequence>MSTSHVRRPSKRQTSAVFDLPSSDSSDSGDDDTPLPFPSALPRSDFLAPDFNPAEYLSALPNRHQTLEDLRSDLRDRSAAISAELLELVNSNYTVFLSLGSELHGGDEKVEDVKVALLGFRRAVEEVKAKVTARRLQTETLTTELQQVRTDIEKGRKLLEATERISSLEKRLAIDSLPTAQVDGITLDTDDEDEDADEDGPIGLLGSSPTKLLVSVQQYSRAKVVLEALEAEHPLVIRLAARLVKCRNTLLLDLSNALREARKSGPKGRNRTLRYLALYRMLDAGAECLKAIRQT</sequence>
<dbReference type="GO" id="GO:0015031">
    <property type="term" value="P:protein transport"/>
    <property type="evidence" value="ECO:0007669"/>
    <property type="project" value="UniProtKB-KW"/>
</dbReference>
<evidence type="ECO:0000256" key="1">
    <source>
        <dbReference type="ARBA" id="ARBA00004395"/>
    </source>
</evidence>
<dbReference type="EMBL" id="CDHN01000003">
    <property type="protein sequence ID" value="CEJ89823.1"/>
    <property type="molecule type" value="Genomic_DNA"/>
</dbReference>
<keyword evidence="7" id="KW-0472">Membrane</keyword>
<evidence type="ECO:0000259" key="10">
    <source>
        <dbReference type="Pfam" id="PF06148"/>
    </source>
</evidence>
<protein>
    <recommendedName>
        <fullName evidence="3">Conserved oligomeric Golgi complex subunit 2</fullName>
    </recommendedName>
    <alternativeName>
        <fullName evidence="8">Component of oligomeric Golgi complex 2</fullName>
    </alternativeName>
</protein>
<feature type="domain" description="Conserved oligomeric Golgi complex subunit 2 N-terminal" evidence="10">
    <location>
        <begin position="43"/>
        <end position="113"/>
    </location>
</feature>
<gene>
    <name evidence="11" type="ORF">VHEMI05647</name>
</gene>
<comment type="subcellular location">
    <subcellularLocation>
        <location evidence="1">Golgi apparatus membrane</location>
        <topology evidence="1">Peripheral membrane protein</topology>
    </subcellularLocation>
</comment>
<dbReference type="InterPro" id="IPR009316">
    <property type="entry name" value="COG2"/>
</dbReference>
<keyword evidence="5" id="KW-0653">Protein transport</keyword>
<dbReference type="PANTHER" id="PTHR12961">
    <property type="entry name" value="CONSERVED OLIGOMERIC GOLGI COMPLEX COMPONENT 2"/>
    <property type="match status" value="1"/>
</dbReference>
<evidence type="ECO:0000256" key="2">
    <source>
        <dbReference type="ARBA" id="ARBA00007603"/>
    </source>
</evidence>
<dbReference type="HOGENOM" id="CLU_056777_0_0_1"/>
<dbReference type="AlphaFoldDB" id="A0A0A1THJ7"/>
<evidence type="ECO:0000256" key="5">
    <source>
        <dbReference type="ARBA" id="ARBA00022927"/>
    </source>
</evidence>
<keyword evidence="12" id="KW-1185">Reference proteome</keyword>
<feature type="compositionally biased region" description="Basic residues" evidence="9">
    <location>
        <begin position="1"/>
        <end position="11"/>
    </location>
</feature>
<evidence type="ECO:0000256" key="3">
    <source>
        <dbReference type="ARBA" id="ARBA00020977"/>
    </source>
</evidence>
<dbReference type="Proteomes" id="UP000039046">
    <property type="component" value="Unassembled WGS sequence"/>
</dbReference>
<reference evidence="11 12" key="1">
    <citation type="journal article" date="2015" name="Genome Announc.">
        <title>Draft Genome Sequence and Gene Annotation of the Entomopathogenic Fungus Verticillium hemipterigenum.</title>
        <authorList>
            <person name="Horn F."/>
            <person name="Habel A."/>
            <person name="Scharf D.H."/>
            <person name="Dworschak J."/>
            <person name="Brakhage A.A."/>
            <person name="Guthke R."/>
            <person name="Hertweck C."/>
            <person name="Linde J."/>
        </authorList>
    </citation>
    <scope>NUCLEOTIDE SEQUENCE [LARGE SCALE GENOMIC DNA]</scope>
</reference>
<organism evidence="11 12">
    <name type="scientific">[Torrubiella] hemipterigena</name>
    <dbReference type="NCBI Taxonomy" id="1531966"/>
    <lineage>
        <taxon>Eukaryota</taxon>
        <taxon>Fungi</taxon>
        <taxon>Dikarya</taxon>
        <taxon>Ascomycota</taxon>
        <taxon>Pezizomycotina</taxon>
        <taxon>Sordariomycetes</taxon>
        <taxon>Hypocreomycetidae</taxon>
        <taxon>Hypocreales</taxon>
        <taxon>Clavicipitaceae</taxon>
        <taxon>Clavicipitaceae incertae sedis</taxon>
        <taxon>'Torrubiella' clade</taxon>
    </lineage>
</organism>
<comment type="similarity">
    <text evidence="2">Belongs to the COG2 family.</text>
</comment>
<dbReference type="InterPro" id="IPR024602">
    <property type="entry name" value="COG_su2_N"/>
</dbReference>
<proteinExistence type="inferred from homology"/>
<dbReference type="Pfam" id="PF06148">
    <property type="entry name" value="COG2_N"/>
    <property type="match status" value="1"/>
</dbReference>
<dbReference type="GO" id="GO:0006891">
    <property type="term" value="P:intra-Golgi vesicle-mediated transport"/>
    <property type="evidence" value="ECO:0007669"/>
    <property type="project" value="TreeGrafter"/>
</dbReference>
<dbReference type="OrthoDB" id="332281at2759"/>
<keyword evidence="4" id="KW-0813">Transport</keyword>
<evidence type="ECO:0000256" key="8">
    <source>
        <dbReference type="ARBA" id="ARBA00031344"/>
    </source>
</evidence>
<dbReference type="GO" id="GO:0007030">
    <property type="term" value="P:Golgi organization"/>
    <property type="evidence" value="ECO:0007669"/>
    <property type="project" value="InterPro"/>
</dbReference>
<evidence type="ECO:0000256" key="4">
    <source>
        <dbReference type="ARBA" id="ARBA00022448"/>
    </source>
</evidence>
<keyword evidence="6" id="KW-0333">Golgi apparatus</keyword>
<name>A0A0A1THJ7_9HYPO</name>
<dbReference type="GO" id="GO:0000139">
    <property type="term" value="C:Golgi membrane"/>
    <property type="evidence" value="ECO:0007669"/>
    <property type="project" value="UniProtKB-SubCell"/>
</dbReference>
<accession>A0A0A1THJ7</accession>
<evidence type="ECO:0000313" key="11">
    <source>
        <dbReference type="EMBL" id="CEJ89823.1"/>
    </source>
</evidence>
<dbReference type="PANTHER" id="PTHR12961:SF0">
    <property type="entry name" value="CONSERVED OLIGOMERIC GOLGI COMPLEX SUBUNIT 2"/>
    <property type="match status" value="1"/>
</dbReference>
<dbReference type="STRING" id="1531966.A0A0A1THJ7"/>
<evidence type="ECO:0000256" key="7">
    <source>
        <dbReference type="ARBA" id="ARBA00023136"/>
    </source>
</evidence>
<evidence type="ECO:0000256" key="6">
    <source>
        <dbReference type="ARBA" id="ARBA00023034"/>
    </source>
</evidence>
<evidence type="ECO:0000313" key="12">
    <source>
        <dbReference type="Proteomes" id="UP000039046"/>
    </source>
</evidence>
<feature type="region of interest" description="Disordered" evidence="9">
    <location>
        <begin position="1"/>
        <end position="39"/>
    </location>
</feature>
<evidence type="ECO:0000256" key="9">
    <source>
        <dbReference type="SAM" id="MobiDB-lite"/>
    </source>
</evidence>